<evidence type="ECO:0000313" key="2">
    <source>
        <dbReference type="Proteomes" id="UP000554342"/>
    </source>
</evidence>
<name>A0A840Z0R6_9SPHN</name>
<dbReference type="InterPro" id="IPR021634">
    <property type="entry name" value="DUF3240"/>
</dbReference>
<evidence type="ECO:0000313" key="1">
    <source>
        <dbReference type="EMBL" id="MBB5719721.1"/>
    </source>
</evidence>
<dbReference type="RefSeq" id="WP_184004846.1">
    <property type="nucleotide sequence ID" value="NZ_BAABIF010000030.1"/>
</dbReference>
<dbReference type="Proteomes" id="UP000554342">
    <property type="component" value="Unassembled WGS sequence"/>
</dbReference>
<reference evidence="1 2" key="1">
    <citation type="submission" date="2020-08" db="EMBL/GenBank/DDBJ databases">
        <title>Genomic Encyclopedia of Type Strains, Phase IV (KMG-IV): sequencing the most valuable type-strain genomes for metagenomic binning, comparative biology and taxonomic classification.</title>
        <authorList>
            <person name="Goeker M."/>
        </authorList>
    </citation>
    <scope>NUCLEOTIDE SEQUENCE [LARGE SCALE GENOMIC DNA]</scope>
    <source>
        <strain evidence="1 2">DSM 27203</strain>
    </source>
</reference>
<proteinExistence type="predicted"/>
<dbReference type="Pfam" id="PF11582">
    <property type="entry name" value="DUF3240"/>
    <property type="match status" value="1"/>
</dbReference>
<sequence length="99" mass="10969">MAELRLTLYAAASDEGALIDALREPVEGAIHVRKETVHGRDFSDASTAERVTGKLDRIAIEFICPAERLDSIIAAAKQSRRSYPVRWLATEIRMSGRLS</sequence>
<evidence type="ECO:0008006" key="3">
    <source>
        <dbReference type="Google" id="ProtNLM"/>
    </source>
</evidence>
<accession>A0A840Z0R6</accession>
<protein>
    <recommendedName>
        <fullName evidence="3">DUF3240 domain-containing protein</fullName>
    </recommendedName>
</protein>
<dbReference type="AlphaFoldDB" id="A0A840Z0R6"/>
<gene>
    <name evidence="1" type="ORF">FHR23_002669</name>
</gene>
<keyword evidence="2" id="KW-1185">Reference proteome</keyword>
<organism evidence="1 2">
    <name type="scientific">Stakelama sediminis</name>
    <dbReference type="NCBI Taxonomy" id="463200"/>
    <lineage>
        <taxon>Bacteria</taxon>
        <taxon>Pseudomonadati</taxon>
        <taxon>Pseudomonadota</taxon>
        <taxon>Alphaproteobacteria</taxon>
        <taxon>Sphingomonadales</taxon>
        <taxon>Sphingomonadaceae</taxon>
        <taxon>Stakelama</taxon>
    </lineage>
</organism>
<dbReference type="InterPro" id="IPR015867">
    <property type="entry name" value="N-reg_PII/ATP_PRibTrfase_C"/>
</dbReference>
<comment type="caution">
    <text evidence="1">The sequence shown here is derived from an EMBL/GenBank/DDBJ whole genome shotgun (WGS) entry which is preliminary data.</text>
</comment>
<dbReference type="Gene3D" id="3.30.70.120">
    <property type="match status" value="1"/>
</dbReference>
<dbReference type="EMBL" id="JACIJI010000005">
    <property type="protein sequence ID" value="MBB5719721.1"/>
    <property type="molecule type" value="Genomic_DNA"/>
</dbReference>